<evidence type="ECO:0000313" key="3">
    <source>
        <dbReference type="EMBL" id="MFD1673129.1"/>
    </source>
</evidence>
<organism evidence="3 4">
    <name type="scientific">Alicyclobacillus fodiniaquatilis</name>
    <dbReference type="NCBI Taxonomy" id="1661150"/>
    <lineage>
        <taxon>Bacteria</taxon>
        <taxon>Bacillati</taxon>
        <taxon>Bacillota</taxon>
        <taxon>Bacilli</taxon>
        <taxon>Bacillales</taxon>
        <taxon>Alicyclobacillaceae</taxon>
        <taxon>Alicyclobacillus</taxon>
    </lineage>
</organism>
<evidence type="ECO:0008006" key="5">
    <source>
        <dbReference type="Google" id="ProtNLM"/>
    </source>
</evidence>
<dbReference type="CDD" id="cd06088">
    <property type="entry name" value="KOW_RPL14"/>
    <property type="match status" value="1"/>
</dbReference>
<protein>
    <recommendedName>
        <fullName evidence="5">RNA-binding protein</fullName>
    </recommendedName>
</protein>
<dbReference type="InterPro" id="IPR008991">
    <property type="entry name" value="Translation_prot_SH3-like_sf"/>
</dbReference>
<evidence type="ECO:0000256" key="2">
    <source>
        <dbReference type="ARBA" id="ARBA00023274"/>
    </source>
</evidence>
<dbReference type="SUPFAM" id="SSF50104">
    <property type="entry name" value="Translation proteins SH3-like domain"/>
    <property type="match status" value="1"/>
</dbReference>
<reference evidence="4" key="1">
    <citation type="journal article" date="2019" name="Int. J. Syst. Evol. Microbiol.">
        <title>The Global Catalogue of Microorganisms (GCM) 10K type strain sequencing project: providing services to taxonomists for standard genome sequencing and annotation.</title>
        <authorList>
            <consortium name="The Broad Institute Genomics Platform"/>
            <consortium name="The Broad Institute Genome Sequencing Center for Infectious Disease"/>
            <person name="Wu L."/>
            <person name="Ma J."/>
        </authorList>
    </citation>
    <scope>NUCLEOTIDE SEQUENCE [LARGE SCALE GENOMIC DNA]</scope>
    <source>
        <strain evidence="4">CGMCC 1.12286</strain>
    </source>
</reference>
<keyword evidence="4" id="KW-1185">Reference proteome</keyword>
<accession>A0ABW4JAN2</accession>
<sequence length="111" mass="12251">MSGSRELPPIGSLIEVVQGRDAGLIAVVVGHVDERFLLIADGSVRRADRPKKKNVMHVRDLSYVAEEFARKLVSDGRFNNAQLRYAVRKFVEERLAIAQESAEGGAFRGEG</sequence>
<dbReference type="EMBL" id="JBHUCX010000001">
    <property type="protein sequence ID" value="MFD1673129.1"/>
    <property type="molecule type" value="Genomic_DNA"/>
</dbReference>
<dbReference type="Proteomes" id="UP001597079">
    <property type="component" value="Unassembled WGS sequence"/>
</dbReference>
<evidence type="ECO:0000313" key="4">
    <source>
        <dbReference type="Proteomes" id="UP001597079"/>
    </source>
</evidence>
<dbReference type="InterPro" id="IPR041985">
    <property type="entry name" value="Ribosomal_eL14_KOW"/>
</dbReference>
<name>A0ABW4JAN2_9BACL</name>
<proteinExistence type="predicted"/>
<dbReference type="RefSeq" id="WP_377940462.1">
    <property type="nucleotide sequence ID" value="NZ_JBHUCX010000001.1"/>
</dbReference>
<evidence type="ECO:0000256" key="1">
    <source>
        <dbReference type="ARBA" id="ARBA00022980"/>
    </source>
</evidence>
<gene>
    <name evidence="3" type="ORF">ACFSB2_00140</name>
</gene>
<keyword evidence="1" id="KW-0689">Ribosomal protein</keyword>
<comment type="caution">
    <text evidence="3">The sequence shown here is derived from an EMBL/GenBank/DDBJ whole genome shotgun (WGS) entry which is preliminary data.</text>
</comment>
<keyword evidence="2" id="KW-0687">Ribonucleoprotein</keyword>